<gene>
    <name evidence="1" type="ORF">CO2235_U560001</name>
</gene>
<sequence>MDWLQTLVNAPLSREVGEGWG</sequence>
<accession>A0A375FNC4</accession>
<organism evidence="1 2">
    <name type="scientific">Cupriavidus oxalaticus</name>
    <dbReference type="NCBI Taxonomy" id="96344"/>
    <lineage>
        <taxon>Bacteria</taxon>
        <taxon>Pseudomonadati</taxon>
        <taxon>Pseudomonadota</taxon>
        <taxon>Betaproteobacteria</taxon>
        <taxon>Burkholderiales</taxon>
        <taxon>Burkholderiaceae</taxon>
        <taxon>Cupriavidus</taxon>
    </lineage>
</organism>
<dbReference type="AlphaFoldDB" id="A0A375FNC4"/>
<reference evidence="2" key="1">
    <citation type="submission" date="2018-01" db="EMBL/GenBank/DDBJ databases">
        <authorList>
            <person name="Gaut B.S."/>
            <person name="Morton B.R."/>
            <person name="Clegg M.T."/>
            <person name="Duvall M.R."/>
        </authorList>
    </citation>
    <scope>NUCLEOTIDE SEQUENCE [LARGE SCALE GENOMIC DNA]</scope>
</reference>
<dbReference type="EMBL" id="OGUS01000061">
    <property type="protein sequence ID" value="SPC06408.1"/>
    <property type="molecule type" value="Genomic_DNA"/>
</dbReference>
<dbReference type="Proteomes" id="UP000256862">
    <property type="component" value="Unassembled WGS sequence"/>
</dbReference>
<proteinExistence type="predicted"/>
<evidence type="ECO:0000313" key="1">
    <source>
        <dbReference type="EMBL" id="SPC06408.1"/>
    </source>
</evidence>
<name>A0A375FNC4_9BURK</name>
<evidence type="ECO:0000313" key="2">
    <source>
        <dbReference type="Proteomes" id="UP000256862"/>
    </source>
</evidence>
<comment type="caution">
    <text evidence="1">The sequence shown here is derived from an EMBL/GenBank/DDBJ whole genome shotgun (WGS) entry which is preliminary data.</text>
</comment>
<protein>
    <submittedName>
        <fullName evidence="1">Uncharacterized protein</fullName>
    </submittedName>
</protein>